<dbReference type="InterPro" id="IPR010071">
    <property type="entry name" value="AA_adenyl_dom"/>
</dbReference>
<protein>
    <submittedName>
        <fullName evidence="3">Amino acid adenylation</fullName>
    </submittedName>
</protein>
<evidence type="ECO:0000313" key="4">
    <source>
        <dbReference type="Proteomes" id="UP000266313"/>
    </source>
</evidence>
<dbReference type="RefSeq" id="WP_119629666.1">
    <property type="nucleotide sequence ID" value="NZ_AP017928.1"/>
</dbReference>
<accession>A0A250KRE6</accession>
<dbReference type="PROSITE" id="PS00455">
    <property type="entry name" value="AMP_BINDING"/>
    <property type="match status" value="1"/>
</dbReference>
<dbReference type="GO" id="GO:0005737">
    <property type="term" value="C:cytoplasm"/>
    <property type="evidence" value="ECO:0007669"/>
    <property type="project" value="TreeGrafter"/>
</dbReference>
<sequence length="534" mass="58744">MPELLQDYVSRQAELRPNAIAVTLERSSLTYGELDQASSRLAWRLREAGCRRGDRVCLLLPKSPVAVVAMLGVLKADAIYVPIDLSSPAARLAPMIKISEPWGALIPAEAVTLLDEILEAIGNPPLVIGSVERDRLQGRQFESRFDMSEVDAYPGRAPEYRNTGRDIAHILFTSGSTGVPKGVVITHRNVITFVEWGRSYFGIEPGDRLSGHTPLHFDLSMFDIYGTHAAGAELHMVPPALNLLPHKLAEFIRSAELTQWFSVPSVLNFMAKHGVVARDDFPGLKRILWCGEVLPTPTLVHFMQRLPHVRFTNLYGPTEATIASSYYAVPECPRDELATIPIGTACGGEELLVLDANLNELPPGEIGDLYIGGAGLSPGYWRAPDKTAMAFLPHPRATKPDDRIYKTGDLARRGEDGLLYFVGRADTQIKSRGYRIELGEVEAAFHSMECLEDCAIVAVPTDGFEGNAICCAYVLRPGSAVSAANLRQQASRLLPGYALPMHWLAFDRLPKNANGKIDRPRLRSLFQHDTAMET</sequence>
<dbReference type="InterPro" id="IPR020845">
    <property type="entry name" value="AMP-binding_CS"/>
</dbReference>
<dbReference type="KEGG" id="mmai:sS8_2256"/>
<gene>
    <name evidence="3" type="ORF">sS8_2256</name>
</gene>
<dbReference type="Gene3D" id="3.40.50.12780">
    <property type="entry name" value="N-terminal domain of ligase-like"/>
    <property type="match status" value="1"/>
</dbReference>
<dbReference type="Proteomes" id="UP000266313">
    <property type="component" value="Chromosome"/>
</dbReference>
<dbReference type="GO" id="GO:0031177">
    <property type="term" value="F:phosphopantetheine binding"/>
    <property type="evidence" value="ECO:0007669"/>
    <property type="project" value="TreeGrafter"/>
</dbReference>
<proteinExistence type="predicted"/>
<evidence type="ECO:0000259" key="2">
    <source>
        <dbReference type="Pfam" id="PF13193"/>
    </source>
</evidence>
<reference evidence="3 4" key="1">
    <citation type="submission" date="2016-12" db="EMBL/GenBank/DDBJ databases">
        <title>Genome sequencing of Methylocaldum marinum.</title>
        <authorList>
            <person name="Takeuchi M."/>
            <person name="Kamagata Y."/>
            <person name="Hiraoka S."/>
            <person name="Oshima K."/>
            <person name="Hattori M."/>
            <person name="Iwasaki W."/>
        </authorList>
    </citation>
    <scope>NUCLEOTIDE SEQUENCE [LARGE SCALE GENOMIC DNA]</scope>
    <source>
        <strain evidence="3 4">S8</strain>
    </source>
</reference>
<dbReference type="OrthoDB" id="9803968at2"/>
<dbReference type="InterPro" id="IPR045851">
    <property type="entry name" value="AMP-bd_C_sf"/>
</dbReference>
<name>A0A250KRE6_9GAMM</name>
<dbReference type="PANTHER" id="PTHR45527">
    <property type="entry name" value="NONRIBOSOMAL PEPTIDE SYNTHETASE"/>
    <property type="match status" value="1"/>
</dbReference>
<evidence type="ECO:0000259" key="1">
    <source>
        <dbReference type="Pfam" id="PF00501"/>
    </source>
</evidence>
<dbReference type="InterPro" id="IPR042099">
    <property type="entry name" value="ANL_N_sf"/>
</dbReference>
<dbReference type="SUPFAM" id="SSF56801">
    <property type="entry name" value="Acetyl-CoA synthetase-like"/>
    <property type="match status" value="1"/>
</dbReference>
<dbReference type="GO" id="GO:0043041">
    <property type="term" value="P:amino acid activation for nonribosomal peptide biosynthetic process"/>
    <property type="evidence" value="ECO:0007669"/>
    <property type="project" value="TreeGrafter"/>
</dbReference>
<dbReference type="InterPro" id="IPR000873">
    <property type="entry name" value="AMP-dep_synth/lig_dom"/>
</dbReference>
<evidence type="ECO:0000313" key="3">
    <source>
        <dbReference type="EMBL" id="BBA34208.1"/>
    </source>
</evidence>
<dbReference type="AlphaFoldDB" id="A0A250KRE6"/>
<dbReference type="CDD" id="cd05930">
    <property type="entry name" value="A_NRPS"/>
    <property type="match status" value="1"/>
</dbReference>
<dbReference type="GO" id="GO:0044550">
    <property type="term" value="P:secondary metabolite biosynthetic process"/>
    <property type="evidence" value="ECO:0007669"/>
    <property type="project" value="TreeGrafter"/>
</dbReference>
<feature type="domain" description="AMP-dependent synthetase/ligase" evidence="1">
    <location>
        <begin position="10"/>
        <end position="381"/>
    </location>
</feature>
<dbReference type="Gene3D" id="3.30.300.30">
    <property type="match status" value="1"/>
</dbReference>
<organism evidence="3 4">
    <name type="scientific">Methylocaldum marinum</name>
    <dbReference type="NCBI Taxonomy" id="1432792"/>
    <lineage>
        <taxon>Bacteria</taxon>
        <taxon>Pseudomonadati</taxon>
        <taxon>Pseudomonadota</taxon>
        <taxon>Gammaproteobacteria</taxon>
        <taxon>Methylococcales</taxon>
        <taxon>Methylococcaceae</taxon>
        <taxon>Methylocaldum</taxon>
    </lineage>
</organism>
<dbReference type="InterPro" id="IPR025110">
    <property type="entry name" value="AMP-bd_C"/>
</dbReference>
<dbReference type="PANTHER" id="PTHR45527:SF1">
    <property type="entry name" value="FATTY ACID SYNTHASE"/>
    <property type="match status" value="1"/>
</dbReference>
<dbReference type="Pfam" id="PF13193">
    <property type="entry name" value="AMP-binding_C"/>
    <property type="match status" value="1"/>
</dbReference>
<feature type="domain" description="AMP-binding enzyme C-terminal" evidence="2">
    <location>
        <begin position="440"/>
        <end position="516"/>
    </location>
</feature>
<keyword evidence="4" id="KW-1185">Reference proteome</keyword>
<dbReference type="NCBIfam" id="TIGR01733">
    <property type="entry name" value="AA-adenyl-dom"/>
    <property type="match status" value="1"/>
</dbReference>
<dbReference type="EMBL" id="AP017928">
    <property type="protein sequence ID" value="BBA34208.1"/>
    <property type="molecule type" value="Genomic_DNA"/>
</dbReference>
<dbReference type="Pfam" id="PF00501">
    <property type="entry name" value="AMP-binding"/>
    <property type="match status" value="1"/>
</dbReference>